<gene>
    <name evidence="1" type="ORF">BCV72DRAFT_325034</name>
</gene>
<dbReference type="VEuPathDB" id="FungiDB:BCV72DRAFT_325034"/>
<evidence type="ECO:0000313" key="1">
    <source>
        <dbReference type="EMBL" id="ORE00799.1"/>
    </source>
</evidence>
<dbReference type="EMBL" id="KV922274">
    <property type="protein sequence ID" value="ORE00799.1"/>
    <property type="molecule type" value="Genomic_DNA"/>
</dbReference>
<dbReference type="AlphaFoldDB" id="A0A1X0QM19"/>
<sequence>MFPKADEWLERVRSRSCEHSICAEAFLSLLITMRRVILQAAVMFCVEHHENPFFNNVLFSDPEFLVFEANLLSTVQATQGPADIKVCRALPLVSEHLQMLSAKMDANQRIL</sequence>
<dbReference type="Gene3D" id="1.10.443.20">
    <property type="entry name" value="Centromere DNA-binding protein complex CBF3 subunit, domain 2"/>
    <property type="match status" value="1"/>
</dbReference>
<organism evidence="1">
    <name type="scientific">Rhizopus microsporus var. microsporus</name>
    <dbReference type="NCBI Taxonomy" id="86635"/>
    <lineage>
        <taxon>Eukaryota</taxon>
        <taxon>Fungi</taxon>
        <taxon>Fungi incertae sedis</taxon>
        <taxon>Mucoromycota</taxon>
        <taxon>Mucoromycotina</taxon>
        <taxon>Mucoromycetes</taxon>
        <taxon>Mucorales</taxon>
        <taxon>Mucorineae</taxon>
        <taxon>Rhizopodaceae</taxon>
        <taxon>Rhizopus</taxon>
    </lineage>
</organism>
<accession>A0A1X0QM19</accession>
<feature type="non-terminal residue" evidence="1">
    <location>
        <position position="111"/>
    </location>
</feature>
<dbReference type="InterPro" id="IPR038279">
    <property type="entry name" value="Ndc10_dom2_sf"/>
</dbReference>
<proteinExistence type="predicted"/>
<dbReference type="GO" id="GO:0003677">
    <property type="term" value="F:DNA binding"/>
    <property type="evidence" value="ECO:0007669"/>
    <property type="project" value="InterPro"/>
</dbReference>
<protein>
    <recommendedName>
        <fullName evidence="2">Ndc10 domain-containing protein</fullName>
    </recommendedName>
</protein>
<name>A0A1X0QM19_RHIZD</name>
<evidence type="ECO:0008006" key="2">
    <source>
        <dbReference type="Google" id="ProtNLM"/>
    </source>
</evidence>
<reference evidence="1" key="1">
    <citation type="journal article" date="2016" name="Proc. Natl. Acad. Sci. U.S.A.">
        <title>Lipid metabolic changes in an early divergent fungus govern the establishment of a mutualistic symbiosis with endobacteria.</title>
        <authorList>
            <person name="Lastovetsky O.A."/>
            <person name="Gaspar M.L."/>
            <person name="Mondo S.J."/>
            <person name="LaButti K.M."/>
            <person name="Sandor L."/>
            <person name="Grigoriev I.V."/>
            <person name="Henry S.A."/>
            <person name="Pawlowska T.E."/>
        </authorList>
    </citation>
    <scope>NUCLEOTIDE SEQUENCE [LARGE SCALE GENOMIC DNA]</scope>
    <source>
        <strain evidence="1">ATCC 52814</strain>
    </source>
</reference>
<dbReference type="Proteomes" id="UP000242414">
    <property type="component" value="Unassembled WGS sequence"/>
</dbReference>